<sequence>MKKTLLIIGCGDIALRVAPLLRKRYRLLGLCRKPENSCKLRTHNIIPIDGDLDQPDSLDRLAGMAHAILHLAPPPGYGLKDSRTTHLLATLHRRTLAKRRILPQRLIYISTSGVYGDCKGEWVSENHPLHPINERAWRRVDAERQIRNWGVRNDVQVSIIRVPGIYAADRLPLARLRQGTPALLADEDSYTNHIHADDLARIIVATLHYGKPGRIYHASDDSHLKMGDYFDLVADHFSLPHPPRIPRFQANKYISPSLMSFMNESRRLTNTRLKQELHIKLLYPTISSGIAKAYLQRESDEYLQG</sequence>
<protein>
    <submittedName>
        <fullName evidence="2">Nucleoside-diphosphate-sugar epimerase</fullName>
    </submittedName>
</protein>
<dbReference type="InterPro" id="IPR036291">
    <property type="entry name" value="NAD(P)-bd_dom_sf"/>
</dbReference>
<feature type="domain" description="NAD-dependent epimerase/dehydratase" evidence="1">
    <location>
        <begin position="20"/>
        <end position="216"/>
    </location>
</feature>
<dbReference type="GO" id="GO:0004029">
    <property type="term" value="F:aldehyde dehydrogenase (NAD+) activity"/>
    <property type="evidence" value="ECO:0007669"/>
    <property type="project" value="TreeGrafter"/>
</dbReference>
<dbReference type="EMBL" id="FOUB01000001">
    <property type="protein sequence ID" value="SFL57944.1"/>
    <property type="molecule type" value="Genomic_DNA"/>
</dbReference>
<dbReference type="Pfam" id="PF01370">
    <property type="entry name" value="Epimerase"/>
    <property type="match status" value="1"/>
</dbReference>
<dbReference type="Proteomes" id="UP000183287">
    <property type="component" value="Unassembled WGS sequence"/>
</dbReference>
<reference evidence="3" key="1">
    <citation type="submission" date="2016-10" db="EMBL/GenBank/DDBJ databases">
        <authorList>
            <person name="Varghese N."/>
            <person name="Submissions S."/>
        </authorList>
    </citation>
    <scope>NUCLEOTIDE SEQUENCE [LARGE SCALE GENOMIC DNA]</scope>
    <source>
        <strain evidence="3">Nm44</strain>
    </source>
</reference>
<dbReference type="PANTHER" id="PTHR48079">
    <property type="entry name" value="PROTEIN YEEZ"/>
    <property type="match status" value="1"/>
</dbReference>
<dbReference type="RefSeq" id="WP_074902606.1">
    <property type="nucleotide sequence ID" value="NZ_FOUB01000001.1"/>
</dbReference>
<name>A0A1I4IUF7_9PROT</name>
<dbReference type="OrthoDB" id="9808276at2"/>
<organism evidence="2 3">
    <name type="scientific">Nitrosomonas communis</name>
    <dbReference type="NCBI Taxonomy" id="44574"/>
    <lineage>
        <taxon>Bacteria</taxon>
        <taxon>Pseudomonadati</taxon>
        <taxon>Pseudomonadota</taxon>
        <taxon>Betaproteobacteria</taxon>
        <taxon>Nitrosomonadales</taxon>
        <taxon>Nitrosomonadaceae</taxon>
        <taxon>Nitrosomonas</taxon>
    </lineage>
</organism>
<dbReference type="CDD" id="cd05266">
    <property type="entry name" value="SDR_a4"/>
    <property type="match status" value="1"/>
</dbReference>
<evidence type="ECO:0000313" key="3">
    <source>
        <dbReference type="Proteomes" id="UP000183287"/>
    </source>
</evidence>
<dbReference type="InterPro" id="IPR051783">
    <property type="entry name" value="NAD(P)-dependent_oxidoreduct"/>
</dbReference>
<dbReference type="STRING" id="44574.AAW31_09160"/>
<evidence type="ECO:0000313" key="2">
    <source>
        <dbReference type="EMBL" id="SFL57944.1"/>
    </source>
</evidence>
<keyword evidence="3" id="KW-1185">Reference proteome</keyword>
<proteinExistence type="predicted"/>
<dbReference type="PANTHER" id="PTHR48079:SF6">
    <property type="entry name" value="NAD(P)-BINDING DOMAIN-CONTAINING PROTEIN-RELATED"/>
    <property type="match status" value="1"/>
</dbReference>
<dbReference type="GO" id="GO:0005737">
    <property type="term" value="C:cytoplasm"/>
    <property type="evidence" value="ECO:0007669"/>
    <property type="project" value="TreeGrafter"/>
</dbReference>
<gene>
    <name evidence="2" type="ORF">SAMN05421863_100167</name>
</gene>
<dbReference type="Gene3D" id="3.40.50.720">
    <property type="entry name" value="NAD(P)-binding Rossmann-like Domain"/>
    <property type="match status" value="1"/>
</dbReference>
<dbReference type="SUPFAM" id="SSF51735">
    <property type="entry name" value="NAD(P)-binding Rossmann-fold domains"/>
    <property type="match status" value="1"/>
</dbReference>
<evidence type="ECO:0000259" key="1">
    <source>
        <dbReference type="Pfam" id="PF01370"/>
    </source>
</evidence>
<accession>A0A1I4IUF7</accession>
<dbReference type="InterPro" id="IPR001509">
    <property type="entry name" value="Epimerase_deHydtase"/>
</dbReference>
<dbReference type="AlphaFoldDB" id="A0A1I4IUF7"/>